<keyword evidence="10" id="KW-1185">Reference proteome</keyword>
<evidence type="ECO:0000256" key="7">
    <source>
        <dbReference type="RuleBase" id="RU363032"/>
    </source>
</evidence>
<dbReference type="CDD" id="cd06261">
    <property type="entry name" value="TM_PBP2"/>
    <property type="match status" value="1"/>
</dbReference>
<dbReference type="PANTHER" id="PTHR30151">
    <property type="entry name" value="ALKANE SULFONATE ABC TRANSPORTER-RELATED, MEMBRANE SUBUNIT"/>
    <property type="match status" value="1"/>
</dbReference>
<keyword evidence="3" id="KW-1003">Cell membrane</keyword>
<organism evidence="9 10">
    <name type="scientific">Paracoccus laeviglucosivorans</name>
    <dbReference type="NCBI Taxonomy" id="1197861"/>
    <lineage>
        <taxon>Bacteria</taxon>
        <taxon>Pseudomonadati</taxon>
        <taxon>Pseudomonadota</taxon>
        <taxon>Alphaproteobacteria</taxon>
        <taxon>Rhodobacterales</taxon>
        <taxon>Paracoccaceae</taxon>
        <taxon>Paracoccus</taxon>
    </lineage>
</organism>
<dbReference type="Gene3D" id="1.10.3720.10">
    <property type="entry name" value="MetI-like"/>
    <property type="match status" value="1"/>
</dbReference>
<name>A0A521FMQ8_9RHOB</name>
<dbReference type="RefSeq" id="WP_142664790.1">
    <property type="nucleotide sequence ID" value="NZ_FXTK01000028.1"/>
</dbReference>
<feature type="domain" description="ABC transmembrane type-1" evidence="8">
    <location>
        <begin position="61"/>
        <end position="241"/>
    </location>
</feature>
<keyword evidence="6 7" id="KW-0472">Membrane</keyword>
<proteinExistence type="inferred from homology"/>
<feature type="transmembrane region" description="Helical" evidence="7">
    <location>
        <begin position="64"/>
        <end position="87"/>
    </location>
</feature>
<reference evidence="9 10" key="1">
    <citation type="submission" date="2017-05" db="EMBL/GenBank/DDBJ databases">
        <authorList>
            <person name="Varghese N."/>
            <person name="Submissions S."/>
        </authorList>
    </citation>
    <scope>NUCLEOTIDE SEQUENCE [LARGE SCALE GENOMIC DNA]</scope>
    <source>
        <strain evidence="9 10">DSM 100094</strain>
    </source>
</reference>
<evidence type="ECO:0000313" key="10">
    <source>
        <dbReference type="Proteomes" id="UP000319014"/>
    </source>
</evidence>
<feature type="transmembrane region" description="Helical" evidence="7">
    <location>
        <begin position="192"/>
        <end position="211"/>
    </location>
</feature>
<accession>A0A521FMQ8</accession>
<dbReference type="GO" id="GO:0055085">
    <property type="term" value="P:transmembrane transport"/>
    <property type="evidence" value="ECO:0007669"/>
    <property type="project" value="InterPro"/>
</dbReference>
<dbReference type="SUPFAM" id="SSF161098">
    <property type="entry name" value="MetI-like"/>
    <property type="match status" value="1"/>
</dbReference>
<dbReference type="InterPro" id="IPR000515">
    <property type="entry name" value="MetI-like"/>
</dbReference>
<evidence type="ECO:0000313" key="9">
    <source>
        <dbReference type="EMBL" id="SMO97477.1"/>
    </source>
</evidence>
<dbReference type="OrthoDB" id="7856646at2"/>
<evidence type="ECO:0000256" key="2">
    <source>
        <dbReference type="ARBA" id="ARBA00022448"/>
    </source>
</evidence>
<keyword evidence="4 7" id="KW-0812">Transmembrane</keyword>
<dbReference type="EMBL" id="FXTK01000028">
    <property type="protein sequence ID" value="SMO97477.1"/>
    <property type="molecule type" value="Genomic_DNA"/>
</dbReference>
<evidence type="ECO:0000256" key="4">
    <source>
        <dbReference type="ARBA" id="ARBA00022692"/>
    </source>
</evidence>
<evidence type="ECO:0000256" key="3">
    <source>
        <dbReference type="ARBA" id="ARBA00022475"/>
    </source>
</evidence>
<feature type="transmembrane region" description="Helical" evidence="7">
    <location>
        <begin position="127"/>
        <end position="146"/>
    </location>
</feature>
<evidence type="ECO:0000256" key="1">
    <source>
        <dbReference type="ARBA" id="ARBA00004651"/>
    </source>
</evidence>
<gene>
    <name evidence="9" type="ORF">SAMN06265221_1289</name>
</gene>
<feature type="transmembrane region" description="Helical" evidence="7">
    <location>
        <begin position="223"/>
        <end position="244"/>
    </location>
</feature>
<evidence type="ECO:0000256" key="6">
    <source>
        <dbReference type="ARBA" id="ARBA00023136"/>
    </source>
</evidence>
<comment type="subcellular location">
    <subcellularLocation>
        <location evidence="1 7">Cell membrane</location>
        <topology evidence="1 7">Multi-pass membrane protein</topology>
    </subcellularLocation>
</comment>
<evidence type="ECO:0000259" key="8">
    <source>
        <dbReference type="PROSITE" id="PS50928"/>
    </source>
</evidence>
<dbReference type="PANTHER" id="PTHR30151:SF0">
    <property type="entry name" value="ABC TRANSPORTER PERMEASE PROTEIN MJ0413-RELATED"/>
    <property type="match status" value="1"/>
</dbReference>
<dbReference type="PROSITE" id="PS50928">
    <property type="entry name" value="ABC_TM1"/>
    <property type="match status" value="1"/>
</dbReference>
<sequence>MSRKAAVGSATIVAALALWFFATTMTQMISPGRFPSPADTWVAFKQITGVGYANGVLIDHVVRSVVLVTLGFLVAICTGVPLGLLMGWSRKAEALINPVFLVIRPIPPLAWIPLAILWLGLGDMAKILVIWFAAFVPSVINAYTGVRNLDKPLIEAAQMLGTPFSTFVREILLPGASPMIFTGLRLSLQASWTTLVAAELVGAMTGLGRVLNAAQQDLFPGMILVGMIVVTLCGWVMTAALGVIERRALSWNTATRAGD</sequence>
<keyword evidence="5 7" id="KW-1133">Transmembrane helix</keyword>
<dbReference type="InterPro" id="IPR035906">
    <property type="entry name" value="MetI-like_sf"/>
</dbReference>
<dbReference type="AlphaFoldDB" id="A0A521FMQ8"/>
<comment type="similarity">
    <text evidence="7">Belongs to the binding-protein-dependent transport system permease family.</text>
</comment>
<dbReference type="GO" id="GO:0005886">
    <property type="term" value="C:plasma membrane"/>
    <property type="evidence" value="ECO:0007669"/>
    <property type="project" value="UniProtKB-SubCell"/>
</dbReference>
<feature type="transmembrane region" description="Helical" evidence="7">
    <location>
        <begin position="99"/>
        <end position="121"/>
    </location>
</feature>
<protein>
    <submittedName>
        <fullName evidence="9">NitT/TauT family transport system permease protein/taurine transport system permease protein</fullName>
    </submittedName>
</protein>
<keyword evidence="2 7" id="KW-0813">Transport</keyword>
<dbReference type="Pfam" id="PF00528">
    <property type="entry name" value="BPD_transp_1"/>
    <property type="match status" value="1"/>
</dbReference>
<dbReference type="Proteomes" id="UP000319014">
    <property type="component" value="Unassembled WGS sequence"/>
</dbReference>
<evidence type="ECO:0000256" key="5">
    <source>
        <dbReference type="ARBA" id="ARBA00022989"/>
    </source>
</evidence>